<protein>
    <submittedName>
        <fullName evidence="2">Stress response protein YvgO</fullName>
    </submittedName>
</protein>
<dbReference type="Proteomes" id="UP001499993">
    <property type="component" value="Unassembled WGS sequence"/>
</dbReference>
<gene>
    <name evidence="2" type="primary">yvgO_2</name>
    <name evidence="2" type="ORF">GCM10023224_34580</name>
</gene>
<keyword evidence="3" id="KW-1185">Reference proteome</keyword>
<proteinExistence type="predicted"/>
<organism evidence="2 3">
    <name type="scientific">Streptomonospora halophila</name>
    <dbReference type="NCBI Taxonomy" id="427369"/>
    <lineage>
        <taxon>Bacteria</taxon>
        <taxon>Bacillati</taxon>
        <taxon>Actinomycetota</taxon>
        <taxon>Actinomycetes</taxon>
        <taxon>Streptosporangiales</taxon>
        <taxon>Nocardiopsidaceae</taxon>
        <taxon>Streptomonospora</taxon>
    </lineage>
</organism>
<dbReference type="EMBL" id="BAABIK010000019">
    <property type="protein sequence ID" value="GAA4947859.1"/>
    <property type="molecule type" value="Genomic_DNA"/>
</dbReference>
<name>A0ABP9GR39_9ACTN</name>
<sequence length="161" mass="17500">MRFRTALAVAPLAAAALLGTAVGTAQAETASPNQTPATVQAAESPTVTVHLDDGANGFEVGRAISAINEDNRGEFVRRAVDEAFEASGGRYNVVLMNLSQGYEERLESKRLYANVRWGSINYGLWIAEAGEFTNTGDGGYINWGFRGWFDREGNTVRFHRP</sequence>
<feature type="signal peptide" evidence="1">
    <location>
        <begin position="1"/>
        <end position="27"/>
    </location>
</feature>
<accession>A0ABP9GR39</accession>
<keyword evidence="1" id="KW-0732">Signal</keyword>
<reference evidence="3" key="1">
    <citation type="journal article" date="2019" name="Int. J. Syst. Evol. Microbiol.">
        <title>The Global Catalogue of Microorganisms (GCM) 10K type strain sequencing project: providing services to taxonomists for standard genome sequencing and annotation.</title>
        <authorList>
            <consortium name="The Broad Institute Genomics Platform"/>
            <consortium name="The Broad Institute Genome Sequencing Center for Infectious Disease"/>
            <person name="Wu L."/>
            <person name="Ma J."/>
        </authorList>
    </citation>
    <scope>NUCLEOTIDE SEQUENCE [LARGE SCALE GENOMIC DNA]</scope>
    <source>
        <strain evidence="3">JCM 18123</strain>
    </source>
</reference>
<comment type="caution">
    <text evidence="2">The sequence shown here is derived from an EMBL/GenBank/DDBJ whole genome shotgun (WGS) entry which is preliminary data.</text>
</comment>
<feature type="chain" id="PRO_5046297113" evidence="1">
    <location>
        <begin position="28"/>
        <end position="161"/>
    </location>
</feature>
<evidence type="ECO:0000256" key="1">
    <source>
        <dbReference type="SAM" id="SignalP"/>
    </source>
</evidence>
<evidence type="ECO:0000313" key="2">
    <source>
        <dbReference type="EMBL" id="GAA4947859.1"/>
    </source>
</evidence>
<dbReference type="RefSeq" id="WP_345557449.1">
    <property type="nucleotide sequence ID" value="NZ_BAABIK010000019.1"/>
</dbReference>
<evidence type="ECO:0000313" key="3">
    <source>
        <dbReference type="Proteomes" id="UP001499993"/>
    </source>
</evidence>